<keyword evidence="5" id="KW-0862">Zinc</keyword>
<dbReference type="PROSITE" id="PS50157">
    <property type="entry name" value="ZINC_FINGER_C2H2_2"/>
    <property type="match status" value="2"/>
</dbReference>
<evidence type="ECO:0000313" key="12">
    <source>
        <dbReference type="EMBL" id="KAK9692797.1"/>
    </source>
</evidence>
<evidence type="ECO:0000256" key="10">
    <source>
        <dbReference type="SAM" id="MobiDB-lite"/>
    </source>
</evidence>
<sequence>MATHSPRLSFILQSEDSLPQEPTSSKSIRPYSCSVCSKSFRRNEHLIRHVRTHTGEKPYSCTYASCTKRFSRSDELARHIRTHQKREIQKFSLVYSYPCLNNNGSVCLFSSFSSQTPQPPAEPKAEPAPQIRTDFIDSFCRYEPYHVLSAKWKPINHSDHSRWTSAASSLQSSPAISSDSEFEDDGHSSGSSRESSVQPGTIEPRFNAHRLSFILNN</sequence>
<keyword evidence="4 9" id="KW-0863">Zinc-finger</keyword>
<accession>A0ABR2VPX7</accession>
<keyword evidence="2" id="KW-0479">Metal-binding</keyword>
<dbReference type="EMBL" id="JASJQH010008422">
    <property type="protein sequence ID" value="KAK9692797.1"/>
    <property type="molecule type" value="Genomic_DNA"/>
</dbReference>
<keyword evidence="7" id="KW-0804">Transcription</keyword>
<organism evidence="12 13">
    <name type="scientific">Basidiobolus ranarum</name>
    <dbReference type="NCBI Taxonomy" id="34480"/>
    <lineage>
        <taxon>Eukaryota</taxon>
        <taxon>Fungi</taxon>
        <taxon>Fungi incertae sedis</taxon>
        <taxon>Zoopagomycota</taxon>
        <taxon>Entomophthoromycotina</taxon>
        <taxon>Basidiobolomycetes</taxon>
        <taxon>Basidiobolales</taxon>
        <taxon>Basidiobolaceae</taxon>
        <taxon>Basidiobolus</taxon>
    </lineage>
</organism>
<protein>
    <submittedName>
        <fullName evidence="12">Glucose repression transcription factor</fullName>
    </submittedName>
</protein>
<evidence type="ECO:0000256" key="4">
    <source>
        <dbReference type="ARBA" id="ARBA00022771"/>
    </source>
</evidence>
<keyword evidence="3" id="KW-0677">Repeat</keyword>
<keyword evidence="13" id="KW-1185">Reference proteome</keyword>
<dbReference type="Proteomes" id="UP001479436">
    <property type="component" value="Unassembled WGS sequence"/>
</dbReference>
<dbReference type="InterPro" id="IPR051007">
    <property type="entry name" value="creA/MIG_C2H2-ZnF"/>
</dbReference>
<evidence type="ECO:0000256" key="1">
    <source>
        <dbReference type="ARBA" id="ARBA00004123"/>
    </source>
</evidence>
<reference evidence="12 13" key="1">
    <citation type="submission" date="2023-04" db="EMBL/GenBank/DDBJ databases">
        <title>Genome of Basidiobolus ranarum AG-B5.</title>
        <authorList>
            <person name="Stajich J.E."/>
            <person name="Carter-House D."/>
            <person name="Gryganskyi A."/>
        </authorList>
    </citation>
    <scope>NUCLEOTIDE SEQUENCE [LARGE SCALE GENOMIC DNA]</scope>
    <source>
        <strain evidence="12 13">AG-B5</strain>
    </source>
</reference>
<gene>
    <name evidence="12" type="primary">MIG1_3</name>
    <name evidence="12" type="ORF">K7432_014184</name>
</gene>
<proteinExistence type="predicted"/>
<evidence type="ECO:0000256" key="3">
    <source>
        <dbReference type="ARBA" id="ARBA00022737"/>
    </source>
</evidence>
<comment type="subcellular location">
    <subcellularLocation>
        <location evidence="1">Nucleus</location>
    </subcellularLocation>
</comment>
<keyword evidence="6" id="KW-0805">Transcription regulation</keyword>
<name>A0ABR2VPX7_9FUNG</name>
<keyword evidence="8" id="KW-0539">Nucleus</keyword>
<evidence type="ECO:0000313" key="13">
    <source>
        <dbReference type="Proteomes" id="UP001479436"/>
    </source>
</evidence>
<evidence type="ECO:0000256" key="5">
    <source>
        <dbReference type="ARBA" id="ARBA00022833"/>
    </source>
</evidence>
<evidence type="ECO:0000256" key="8">
    <source>
        <dbReference type="ARBA" id="ARBA00023242"/>
    </source>
</evidence>
<dbReference type="SUPFAM" id="SSF57667">
    <property type="entry name" value="beta-beta-alpha zinc fingers"/>
    <property type="match status" value="1"/>
</dbReference>
<feature type="region of interest" description="Disordered" evidence="10">
    <location>
        <begin position="172"/>
        <end position="204"/>
    </location>
</feature>
<evidence type="ECO:0000256" key="9">
    <source>
        <dbReference type="PROSITE-ProRule" id="PRU00042"/>
    </source>
</evidence>
<feature type="domain" description="C2H2-type" evidence="11">
    <location>
        <begin position="59"/>
        <end position="88"/>
    </location>
</feature>
<dbReference type="SMART" id="SM00355">
    <property type="entry name" value="ZnF_C2H2"/>
    <property type="match status" value="2"/>
</dbReference>
<dbReference type="Gene3D" id="3.30.160.60">
    <property type="entry name" value="Classic Zinc Finger"/>
    <property type="match status" value="2"/>
</dbReference>
<dbReference type="InterPro" id="IPR036236">
    <property type="entry name" value="Znf_C2H2_sf"/>
</dbReference>
<dbReference type="Pfam" id="PF00096">
    <property type="entry name" value="zf-C2H2"/>
    <property type="match status" value="2"/>
</dbReference>
<dbReference type="PANTHER" id="PTHR47428:SF2">
    <property type="entry name" value="ZINC FINGER PROTEIN RSV1"/>
    <property type="match status" value="1"/>
</dbReference>
<dbReference type="PROSITE" id="PS00028">
    <property type="entry name" value="ZINC_FINGER_C2H2_1"/>
    <property type="match status" value="2"/>
</dbReference>
<evidence type="ECO:0000256" key="2">
    <source>
        <dbReference type="ARBA" id="ARBA00022723"/>
    </source>
</evidence>
<feature type="domain" description="C2H2-type" evidence="11">
    <location>
        <begin position="31"/>
        <end position="58"/>
    </location>
</feature>
<evidence type="ECO:0000256" key="6">
    <source>
        <dbReference type="ARBA" id="ARBA00023015"/>
    </source>
</evidence>
<dbReference type="InterPro" id="IPR013087">
    <property type="entry name" value="Znf_C2H2_type"/>
</dbReference>
<evidence type="ECO:0000256" key="7">
    <source>
        <dbReference type="ARBA" id="ARBA00023163"/>
    </source>
</evidence>
<comment type="caution">
    <text evidence="12">The sequence shown here is derived from an EMBL/GenBank/DDBJ whole genome shotgun (WGS) entry which is preliminary data.</text>
</comment>
<evidence type="ECO:0000259" key="11">
    <source>
        <dbReference type="PROSITE" id="PS50157"/>
    </source>
</evidence>
<dbReference type="PANTHER" id="PTHR47428">
    <property type="entry name" value="REGULATORY PROTEIN MIG1-RELATED"/>
    <property type="match status" value="1"/>
</dbReference>